<dbReference type="PANTHER" id="PTHR33539">
    <property type="entry name" value="UPF0764 PROTEIN C16ORF89"/>
    <property type="match status" value="1"/>
</dbReference>
<dbReference type="EMBL" id="CAXLJM020000025">
    <property type="protein sequence ID" value="CAL8091974.1"/>
    <property type="molecule type" value="Genomic_DNA"/>
</dbReference>
<sequence>MAKTPLLKDERTLYELYLAEKQEECLRTSDINSTSLQAAFAFVRWENKTASSPKYRCKLIKQLVIESIQRSLKFYESHLNELIDLHSVFGLMMLKAVDDVHGQRIQKQFPIQKWASQLCSKNSFGQKEFCTRVANLWKSSRSNWKPFEVVYKLAKQFENIGNEKEVFWGPVTVDCQEALLLRCDVPYVCERTLFDPVPRSQYHLTHQLLQRIFAERFECEAASSLLDEKINDQLCAKMYREADFVAKLNYPEILRDLFTEYVALCGFKRYPNFFREDWLLNIISWQSQSDYGCFIREKEPKATIVEPPIMRKPTPEELKDGVNPDEACLSHFTATSLSALAVGWGYFEERCG</sequence>
<dbReference type="Pfam" id="PF15882">
    <property type="entry name" value="DUF4735"/>
    <property type="match status" value="1"/>
</dbReference>
<comment type="caution">
    <text evidence="1">The sequence shown here is derived from an EMBL/GenBank/DDBJ whole genome shotgun (WGS) entry which is preliminary data.</text>
</comment>
<reference evidence="1 2" key="1">
    <citation type="submission" date="2024-08" db="EMBL/GenBank/DDBJ databases">
        <authorList>
            <person name="Cucini C."/>
            <person name="Frati F."/>
        </authorList>
    </citation>
    <scope>NUCLEOTIDE SEQUENCE [LARGE SCALE GENOMIC DNA]</scope>
</reference>
<keyword evidence="2" id="KW-1185">Reference proteome</keyword>
<dbReference type="Proteomes" id="UP001642540">
    <property type="component" value="Unassembled WGS sequence"/>
</dbReference>
<protein>
    <submittedName>
        <fullName evidence="1">Uncharacterized protein</fullName>
    </submittedName>
</protein>
<accession>A0ABP1Q755</accession>
<dbReference type="PANTHER" id="PTHR33539:SF1">
    <property type="entry name" value="UPF0764 PROTEIN C16ORF89"/>
    <property type="match status" value="1"/>
</dbReference>
<evidence type="ECO:0000313" key="1">
    <source>
        <dbReference type="EMBL" id="CAL8091974.1"/>
    </source>
</evidence>
<dbReference type="InterPro" id="IPR031751">
    <property type="entry name" value="DUF4735"/>
</dbReference>
<proteinExistence type="predicted"/>
<name>A0ABP1Q755_9HEXA</name>
<evidence type="ECO:0000313" key="2">
    <source>
        <dbReference type="Proteomes" id="UP001642540"/>
    </source>
</evidence>
<gene>
    <name evidence="1" type="ORF">ODALV1_LOCUS8079</name>
</gene>
<organism evidence="1 2">
    <name type="scientific">Orchesella dallaii</name>
    <dbReference type="NCBI Taxonomy" id="48710"/>
    <lineage>
        <taxon>Eukaryota</taxon>
        <taxon>Metazoa</taxon>
        <taxon>Ecdysozoa</taxon>
        <taxon>Arthropoda</taxon>
        <taxon>Hexapoda</taxon>
        <taxon>Collembola</taxon>
        <taxon>Entomobryomorpha</taxon>
        <taxon>Entomobryoidea</taxon>
        <taxon>Orchesellidae</taxon>
        <taxon>Orchesellinae</taxon>
        <taxon>Orchesella</taxon>
    </lineage>
</organism>